<gene>
    <name evidence="2" type="ORF">L207DRAFT_570950</name>
</gene>
<feature type="region of interest" description="Disordered" evidence="1">
    <location>
        <begin position="61"/>
        <end position="83"/>
    </location>
</feature>
<evidence type="ECO:0000313" key="2">
    <source>
        <dbReference type="EMBL" id="PMD34346.1"/>
    </source>
</evidence>
<dbReference type="AlphaFoldDB" id="A0A2J6R755"/>
<proteinExistence type="predicted"/>
<dbReference type="OrthoDB" id="3559214at2759"/>
<dbReference type="EMBL" id="KZ613954">
    <property type="protein sequence ID" value="PMD34346.1"/>
    <property type="molecule type" value="Genomic_DNA"/>
</dbReference>
<evidence type="ECO:0000313" key="3">
    <source>
        <dbReference type="Proteomes" id="UP000235786"/>
    </source>
</evidence>
<reference evidence="2 3" key="1">
    <citation type="submission" date="2016-04" db="EMBL/GenBank/DDBJ databases">
        <title>A degradative enzymes factory behind the ericoid mycorrhizal symbiosis.</title>
        <authorList>
            <consortium name="DOE Joint Genome Institute"/>
            <person name="Martino E."/>
            <person name="Morin E."/>
            <person name="Grelet G."/>
            <person name="Kuo A."/>
            <person name="Kohler A."/>
            <person name="Daghino S."/>
            <person name="Barry K."/>
            <person name="Choi C."/>
            <person name="Cichocki N."/>
            <person name="Clum A."/>
            <person name="Copeland A."/>
            <person name="Hainaut M."/>
            <person name="Haridas S."/>
            <person name="Labutti K."/>
            <person name="Lindquist E."/>
            <person name="Lipzen A."/>
            <person name="Khouja H.-R."/>
            <person name="Murat C."/>
            <person name="Ohm R."/>
            <person name="Olson A."/>
            <person name="Spatafora J."/>
            <person name="Veneault-Fourrey C."/>
            <person name="Henrissat B."/>
            <person name="Grigoriev I."/>
            <person name="Martin F."/>
            <person name="Perotto S."/>
        </authorList>
    </citation>
    <scope>NUCLEOTIDE SEQUENCE [LARGE SCALE GENOMIC DNA]</scope>
    <source>
        <strain evidence="2 3">F</strain>
    </source>
</reference>
<protein>
    <submittedName>
        <fullName evidence="2">Uncharacterized protein</fullName>
    </submittedName>
</protein>
<name>A0A2J6R755_HYAVF</name>
<keyword evidence="3" id="KW-1185">Reference proteome</keyword>
<evidence type="ECO:0000256" key="1">
    <source>
        <dbReference type="SAM" id="MobiDB-lite"/>
    </source>
</evidence>
<sequence>MERILQPGRVASPRGKRALIRCRRPPAIVRLAQLERHQDHPLSPPPSQSMKKTGFVLVAAEEPDVSREPSDSPPPQINWTRLPGISDHVPSKAEARISEGQVLCAGEAASPASVWESSSSGLIIAIVAESVHVRATATPQLWTSA</sequence>
<accession>A0A2J6R755</accession>
<organism evidence="2 3">
    <name type="scientific">Hyaloscypha variabilis (strain UAMH 11265 / GT02V1 / F)</name>
    <name type="common">Meliniomyces variabilis</name>
    <dbReference type="NCBI Taxonomy" id="1149755"/>
    <lineage>
        <taxon>Eukaryota</taxon>
        <taxon>Fungi</taxon>
        <taxon>Dikarya</taxon>
        <taxon>Ascomycota</taxon>
        <taxon>Pezizomycotina</taxon>
        <taxon>Leotiomycetes</taxon>
        <taxon>Helotiales</taxon>
        <taxon>Hyaloscyphaceae</taxon>
        <taxon>Hyaloscypha</taxon>
        <taxon>Hyaloscypha variabilis</taxon>
    </lineage>
</organism>
<dbReference type="Proteomes" id="UP000235786">
    <property type="component" value="Unassembled WGS sequence"/>
</dbReference>